<dbReference type="Proteomes" id="UP000002333">
    <property type="component" value="Plasmid pCLJ"/>
</dbReference>
<gene>
    <name evidence="2" type="ordered locus">CLJ_0065</name>
</gene>
<dbReference type="GO" id="GO:0003824">
    <property type="term" value="F:catalytic activity"/>
    <property type="evidence" value="ECO:0007669"/>
    <property type="project" value="InterPro"/>
</dbReference>
<evidence type="ECO:0000313" key="2">
    <source>
        <dbReference type="EMBL" id="ACQ51289.1"/>
    </source>
</evidence>
<dbReference type="InterPro" id="IPR050128">
    <property type="entry name" value="Sulfate_adenylyltrnsfr_sub2"/>
</dbReference>
<evidence type="ECO:0000259" key="1">
    <source>
        <dbReference type="Pfam" id="PF01507"/>
    </source>
</evidence>
<dbReference type="Pfam" id="PF01507">
    <property type="entry name" value="PAPS_reduct"/>
    <property type="match status" value="1"/>
</dbReference>
<dbReference type="InterPro" id="IPR014729">
    <property type="entry name" value="Rossmann-like_a/b/a_fold"/>
</dbReference>
<protein>
    <submittedName>
        <fullName evidence="2">Phosphoadenosine phosphosulfate reductase family protein</fullName>
    </submittedName>
</protein>
<keyword evidence="2" id="KW-0614">Plasmid</keyword>
<evidence type="ECO:0000313" key="3">
    <source>
        <dbReference type="Proteomes" id="UP000002333"/>
    </source>
</evidence>
<reference evidence="3" key="2">
    <citation type="submission" date="2008-05" db="EMBL/GenBank/DDBJ databases">
        <title>Genome sequence of Clostridium botulinum Ba4 strain 657 plasmid pCLJ.</title>
        <authorList>
            <person name="Shrivastava S."/>
            <person name="Brown J.L."/>
            <person name="Bruce D."/>
            <person name="Detter C."/>
            <person name="Munk C."/>
            <person name="Smith L.A."/>
            <person name="Smith T.J."/>
            <person name="Sutton G."/>
            <person name="Brettin T.S."/>
        </authorList>
    </citation>
    <scope>NUCLEOTIDE SEQUENCE [LARGE SCALE GENOMIC DNA]</scope>
    <source>
        <strain evidence="3">657 / Type Ba4</strain>
        <plasmid evidence="3">pCLJ</plasmid>
    </source>
</reference>
<dbReference type="InterPro" id="IPR002500">
    <property type="entry name" value="PAPS_reduct_dom"/>
</dbReference>
<geneLocation type="plasmid" evidence="2 3">
    <name>pCLJ</name>
</geneLocation>
<dbReference type="KEGG" id="cbi:CLJ_0065"/>
<sequence length="703" mass="83227">MLAEVIKFKENEQDANCLLEEVKRRLDDFIIDSINDLTTEGEMILEMCEMDNDYHMCTYWISGTYDECYNFLSSIKDKKELNLIFYLIKDQYPNDIIKLKQKIEYKNYNQNGIILEMLATILLKQYQKEDIWCSVYGCQEEDMCDFNKNNIVNALKNQEEFPIVQIEDIIGTMFEEDTEYGVRHTVQPPEMYDIFAYYADDLKLEDNQLNYYGKDSYVFTPDTFEYEGIVYRDKQYNKIKKNPRLKGIDLLNYIELQSLDPSNEKIIREKYLNQFNVLKENLIKPDNFIIKKLSDKEINIIIKINGIENKKRVKKEIYNKILTIPESPQELQDFVIALSEDIKITLAGKEKVRNKDINAIRGLYPRKELSTHGLQLIKNLAHKDRQLERKAKITIKLAELQSLYIMKKTLRLSKNLALSCSFGMDSILSLYLLRKVKKDNYDIVFNNSLVEYNDTIKFKNKIIKEWDLTNVVETLPAKTYWELQKENGWNFQDKGDRTINKTTGKRVSASEQCCYFIKHLPMHNLITERKYDSDVAGVRADESRARLNAGKRDGVFYFASSWNLFRVNPILFWTNSMVIDYVKEKNIPYNEIYDKKLLDDDGKVIYEPRTGCWCCLLNAKRNYLKWLKAFSPKQYEFLMFNKGLAKDLYAMGMNYKIKKQNNQMSIFDNMNNENFYIDEKNLTKGNLEHFENLIQTRPCMFLK</sequence>
<dbReference type="PANTHER" id="PTHR43196:SF1">
    <property type="entry name" value="SULFATE ADENYLYLTRANSFERASE SUBUNIT 2"/>
    <property type="match status" value="1"/>
</dbReference>
<dbReference type="PANTHER" id="PTHR43196">
    <property type="entry name" value="SULFATE ADENYLYLTRANSFERASE SUBUNIT 2"/>
    <property type="match status" value="1"/>
</dbReference>
<reference evidence="2 3" key="1">
    <citation type="journal article" date="2007" name="PLoS ONE">
        <title>Analysis of the neurotoxin complex genes in Clostridium botulinum A1-A4 and B1 strains: BoNT/A3, /Ba4 and /B1 clusters are located within plasmids.</title>
        <authorList>
            <person name="Smith T.J."/>
            <person name="Hill K.K."/>
            <person name="Foley B.T."/>
            <person name="Detter J.C."/>
            <person name="Munk A.C."/>
            <person name="Bruce D.C."/>
            <person name="Doggett N.A."/>
            <person name="Smith L.A."/>
            <person name="Marks J.D."/>
            <person name="Xie G."/>
            <person name="Brettin T.S."/>
        </authorList>
    </citation>
    <scope>NUCLEOTIDE SEQUENCE [LARGE SCALE GENOMIC DNA]</scope>
    <source>
        <strain evidence="3">657 / Type Ba4</strain>
    </source>
</reference>
<proteinExistence type="predicted"/>
<organism evidence="2 3">
    <name type="scientific">Clostridium botulinum (strain 657 / Type Ba4)</name>
    <dbReference type="NCBI Taxonomy" id="515621"/>
    <lineage>
        <taxon>Bacteria</taxon>
        <taxon>Bacillati</taxon>
        <taxon>Bacillota</taxon>
        <taxon>Clostridia</taxon>
        <taxon>Eubacteriales</taxon>
        <taxon>Clostridiaceae</taxon>
        <taxon>Clostridium</taxon>
    </lineage>
</organism>
<name>A0A3F2ZSE1_CLOB6</name>
<dbReference type="SUPFAM" id="SSF52402">
    <property type="entry name" value="Adenine nucleotide alpha hydrolases-like"/>
    <property type="match status" value="1"/>
</dbReference>
<accession>A0A3F2ZSE1</accession>
<feature type="domain" description="Phosphoadenosine phosphosulphate reductase" evidence="1">
    <location>
        <begin position="416"/>
        <end position="615"/>
    </location>
</feature>
<dbReference type="EMBL" id="CP001081">
    <property type="protein sequence ID" value="ACQ51289.1"/>
    <property type="molecule type" value="Genomic_DNA"/>
</dbReference>
<dbReference type="AlphaFoldDB" id="A0A3F2ZSE1"/>
<dbReference type="RefSeq" id="WP_012720260.1">
    <property type="nucleotide sequence ID" value="NC_012654.1"/>
</dbReference>
<dbReference type="Gene3D" id="3.40.50.620">
    <property type="entry name" value="HUPs"/>
    <property type="match status" value="1"/>
</dbReference>